<dbReference type="WBParaSite" id="Hba_11252">
    <property type="protein sequence ID" value="Hba_11252"/>
    <property type="gene ID" value="Hba_11252"/>
</dbReference>
<dbReference type="Proteomes" id="UP000095283">
    <property type="component" value="Unplaced"/>
</dbReference>
<dbReference type="Gene3D" id="3.40.390.10">
    <property type="entry name" value="Collagenase (Catalytic Domain)"/>
    <property type="match status" value="1"/>
</dbReference>
<organism evidence="2 3">
    <name type="scientific">Heterorhabditis bacteriophora</name>
    <name type="common">Entomopathogenic nematode worm</name>
    <dbReference type="NCBI Taxonomy" id="37862"/>
    <lineage>
        <taxon>Eukaryota</taxon>
        <taxon>Metazoa</taxon>
        <taxon>Ecdysozoa</taxon>
        <taxon>Nematoda</taxon>
        <taxon>Chromadorea</taxon>
        <taxon>Rhabditida</taxon>
        <taxon>Rhabditina</taxon>
        <taxon>Rhabditomorpha</taxon>
        <taxon>Strongyloidea</taxon>
        <taxon>Heterorhabditidae</taxon>
        <taxon>Heterorhabditis</taxon>
    </lineage>
</organism>
<dbReference type="SUPFAM" id="SSF55486">
    <property type="entry name" value="Metalloproteases ('zincins'), catalytic domain"/>
    <property type="match status" value="1"/>
</dbReference>
<reference evidence="3" key="1">
    <citation type="submission" date="2016-11" db="UniProtKB">
        <authorList>
            <consortium name="WormBaseParasite"/>
        </authorList>
    </citation>
    <scope>IDENTIFICATION</scope>
</reference>
<dbReference type="InterPro" id="IPR024079">
    <property type="entry name" value="MetalloPept_cat_dom_sf"/>
</dbReference>
<name>A0A1I7X1H8_HETBA</name>
<keyword evidence="2" id="KW-1185">Reference proteome</keyword>
<keyword evidence="1" id="KW-1133">Transmembrane helix</keyword>
<feature type="transmembrane region" description="Helical" evidence="1">
    <location>
        <begin position="12"/>
        <end position="31"/>
    </location>
</feature>
<accession>A0A1I7X1H8</accession>
<dbReference type="AlphaFoldDB" id="A0A1I7X1H8"/>
<proteinExistence type="predicted"/>
<protein>
    <submittedName>
        <fullName evidence="3">Peptidase_M13 domain-containing protein</fullName>
    </submittedName>
</protein>
<sequence>MRNVKIEKNVSTLVNISICTVVFGVVAYTLGHELTHSVFGNHALPFENKVLSNEKQCIMDHMKMITAGRIQNSNYSTSVTFREDVANIEGFRAAFNVLKKWNASDHEVTLRRGHIYIFQELNYHFHCIITNLNENYLIIMIIYILISLSAQ</sequence>
<evidence type="ECO:0000256" key="1">
    <source>
        <dbReference type="SAM" id="Phobius"/>
    </source>
</evidence>
<feature type="transmembrane region" description="Helical" evidence="1">
    <location>
        <begin position="123"/>
        <end position="146"/>
    </location>
</feature>
<dbReference type="GO" id="GO:0008237">
    <property type="term" value="F:metallopeptidase activity"/>
    <property type="evidence" value="ECO:0007669"/>
    <property type="project" value="InterPro"/>
</dbReference>
<evidence type="ECO:0000313" key="2">
    <source>
        <dbReference type="Proteomes" id="UP000095283"/>
    </source>
</evidence>
<keyword evidence="1" id="KW-0472">Membrane</keyword>
<evidence type="ECO:0000313" key="3">
    <source>
        <dbReference type="WBParaSite" id="Hba_11252"/>
    </source>
</evidence>
<keyword evidence="1" id="KW-0812">Transmembrane</keyword>